<dbReference type="Pfam" id="PF07690">
    <property type="entry name" value="MFS_1"/>
    <property type="match status" value="1"/>
</dbReference>
<dbReference type="Proteomes" id="UP000825434">
    <property type="component" value="Chromosome 2"/>
</dbReference>
<protein>
    <recommendedName>
        <fullName evidence="8">Major facilitator superfamily (MFS) profile domain-containing protein</fullName>
    </recommendedName>
</protein>
<accession>A0ABX8I267</accession>
<gene>
    <name evidence="6" type="ORF">CA3LBN_001595</name>
</gene>
<comment type="subcellular location">
    <subcellularLocation>
        <location evidence="1">Membrane</location>
        <topology evidence="1">Multi-pass membrane protein</topology>
    </subcellularLocation>
</comment>
<keyword evidence="4 5" id="KW-0472">Membrane</keyword>
<feature type="transmembrane region" description="Helical" evidence="5">
    <location>
        <begin position="246"/>
        <end position="267"/>
    </location>
</feature>
<feature type="transmembrane region" description="Helical" evidence="5">
    <location>
        <begin position="217"/>
        <end position="240"/>
    </location>
</feature>
<feature type="transmembrane region" description="Helical" evidence="5">
    <location>
        <begin position="363"/>
        <end position="385"/>
    </location>
</feature>
<feature type="transmembrane region" description="Helical" evidence="5">
    <location>
        <begin position="324"/>
        <end position="343"/>
    </location>
</feature>
<evidence type="ECO:0000313" key="6">
    <source>
        <dbReference type="EMBL" id="QWU87330.1"/>
    </source>
</evidence>
<keyword evidence="2 5" id="KW-0812">Transmembrane</keyword>
<keyword evidence="3 5" id="KW-1133">Transmembrane helix</keyword>
<proteinExistence type="predicted"/>
<dbReference type="InterPro" id="IPR036259">
    <property type="entry name" value="MFS_trans_sf"/>
</dbReference>
<evidence type="ECO:0000256" key="3">
    <source>
        <dbReference type="ARBA" id="ARBA00022989"/>
    </source>
</evidence>
<feature type="transmembrane region" description="Helical" evidence="5">
    <location>
        <begin position="434"/>
        <end position="456"/>
    </location>
</feature>
<keyword evidence="7" id="KW-1185">Reference proteome</keyword>
<feature type="transmembrane region" description="Helical" evidence="5">
    <location>
        <begin position="156"/>
        <end position="175"/>
    </location>
</feature>
<dbReference type="EMBL" id="CP076662">
    <property type="protein sequence ID" value="QWU87330.1"/>
    <property type="molecule type" value="Genomic_DNA"/>
</dbReference>
<dbReference type="Gene3D" id="1.20.1250.20">
    <property type="entry name" value="MFS general substrate transporter like domains"/>
    <property type="match status" value="1"/>
</dbReference>
<feature type="transmembrane region" description="Helical" evidence="5">
    <location>
        <begin position="187"/>
        <end position="210"/>
    </location>
</feature>
<reference evidence="6 7" key="1">
    <citation type="submission" date="2021-06" db="EMBL/GenBank/DDBJ databases">
        <title>Candida outbreak in Lebanon.</title>
        <authorList>
            <person name="Finianos M."/>
        </authorList>
    </citation>
    <scope>NUCLEOTIDE SEQUENCE [LARGE SCALE GENOMIC DNA]</scope>
    <source>
        <strain evidence="6">CA3LBN</strain>
    </source>
</reference>
<feature type="transmembrane region" description="Helical" evidence="5">
    <location>
        <begin position="89"/>
        <end position="109"/>
    </location>
</feature>
<dbReference type="InterPro" id="IPR011701">
    <property type="entry name" value="MFS"/>
</dbReference>
<name>A0ABX8I267_9ASCO</name>
<evidence type="ECO:0000256" key="2">
    <source>
        <dbReference type="ARBA" id="ARBA00022692"/>
    </source>
</evidence>
<dbReference type="PANTHER" id="PTHR23502:SF23">
    <property type="entry name" value="FLUCONAZOLE RESISTANCE PROTEIN 1"/>
    <property type="match status" value="1"/>
</dbReference>
<evidence type="ECO:0000313" key="7">
    <source>
        <dbReference type="Proteomes" id="UP000825434"/>
    </source>
</evidence>
<feature type="transmembrane region" description="Helical" evidence="5">
    <location>
        <begin position="570"/>
        <end position="588"/>
    </location>
</feature>
<feature type="transmembrane region" description="Helical" evidence="5">
    <location>
        <begin position="121"/>
        <end position="144"/>
    </location>
</feature>
<dbReference type="SUPFAM" id="SSF103473">
    <property type="entry name" value="MFS general substrate transporter"/>
    <property type="match status" value="1"/>
</dbReference>
<organism evidence="6 7">
    <name type="scientific">Candidozyma haemuli</name>
    <dbReference type="NCBI Taxonomy" id="45357"/>
    <lineage>
        <taxon>Eukaryota</taxon>
        <taxon>Fungi</taxon>
        <taxon>Dikarya</taxon>
        <taxon>Ascomycota</taxon>
        <taxon>Saccharomycotina</taxon>
        <taxon>Pichiomycetes</taxon>
        <taxon>Metschnikowiaceae</taxon>
        <taxon>Candidozyma</taxon>
    </lineage>
</organism>
<evidence type="ECO:0008006" key="8">
    <source>
        <dbReference type="Google" id="ProtNLM"/>
    </source>
</evidence>
<evidence type="ECO:0000256" key="4">
    <source>
        <dbReference type="ARBA" id="ARBA00023136"/>
    </source>
</evidence>
<sequence>MFLYKFFRESFFGRTLYHLSGRRVLNYAEEDKNYVIPEKYLQGFELSFETGSKGPDGKLDGDSDIILVQFDGDDDPDNPYNWPLKYKSFFIAQVMILTTFVYMASAIYIPGIEAIMEDMGISQVVATLPLTLFVFGYGIGPMVFSPLSENAKYGRTSIYIITLFIFFILQIPTALVHNITGLCILRFISGLFASPCLATGAASVADVVALPHIPIAITFWALSSICAPSAGPLFGAILTVKANYHWSFWFVCITSGVSFVVLGAMLPESYSKTILYRKAERIRALTGNHNILSEGHIEVSQTTKREMLIETLWRPIEVIIFEPVVLLINVYIGLVYSVMYLWFDAFPIVFLDTNGFTLVEMGVAYMCILVGILVAASIYVPLIYHKFTKRLLDGKEVLPEVFIPIAIVGSPSVYSFDPMKLLNREEREAHATHVAFEGLNGLLVGGFLSLGAFAYLKMKHPVKFKSFNTSIKACILIMPTVSCCAFYADQGSVQFDKAMRSSPKNEEMIMNRFREWKRKSTLGKIGEYARGHKLTVAMGTWAASIGGYYGYLKQDIGISETQRMIKMSKFNVPASAIILAATTAAVYADKAGVKSKKEL</sequence>
<evidence type="ECO:0000256" key="1">
    <source>
        <dbReference type="ARBA" id="ARBA00004141"/>
    </source>
</evidence>
<dbReference type="PANTHER" id="PTHR23502">
    <property type="entry name" value="MAJOR FACILITATOR SUPERFAMILY"/>
    <property type="match status" value="1"/>
</dbReference>
<evidence type="ECO:0000256" key="5">
    <source>
        <dbReference type="SAM" id="Phobius"/>
    </source>
</evidence>